<gene>
    <name evidence="2" type="ORF">E5259_25445</name>
</gene>
<dbReference type="Pfam" id="PF13240">
    <property type="entry name" value="Zn_Ribbon_1"/>
    <property type="match status" value="1"/>
</dbReference>
<dbReference type="Proteomes" id="UP000515789">
    <property type="component" value="Chromosome"/>
</dbReference>
<protein>
    <submittedName>
        <fullName evidence="2">Zinc ribbon domain-containing protein</fullName>
    </submittedName>
</protein>
<evidence type="ECO:0000313" key="3">
    <source>
        <dbReference type="Proteomes" id="UP000515789"/>
    </source>
</evidence>
<dbReference type="RefSeq" id="WP_018596658.1">
    <property type="nucleotide sequence ID" value="NZ_CABLBP010000031.1"/>
</dbReference>
<dbReference type="EMBL" id="CP039126">
    <property type="protein sequence ID" value="QMW80657.1"/>
    <property type="molecule type" value="Genomic_DNA"/>
</dbReference>
<evidence type="ECO:0000313" key="2">
    <source>
        <dbReference type="EMBL" id="QMW80657.1"/>
    </source>
</evidence>
<organism evidence="2 3">
    <name type="scientific">Blautia producta</name>
    <dbReference type="NCBI Taxonomy" id="33035"/>
    <lineage>
        <taxon>Bacteria</taxon>
        <taxon>Bacillati</taxon>
        <taxon>Bacillota</taxon>
        <taxon>Clostridia</taxon>
        <taxon>Lachnospirales</taxon>
        <taxon>Lachnospiraceae</taxon>
        <taxon>Blautia</taxon>
    </lineage>
</organism>
<accession>A0A7G5N1B4</accession>
<proteinExistence type="predicted"/>
<dbReference type="InterPro" id="IPR026870">
    <property type="entry name" value="Zinc_ribbon_dom"/>
</dbReference>
<sequence length="199" mass="21882">MLIKCPECGKEISDKAVYCPRCGCPIDVCGDGVKAIDEDCIVYQGNRINLLNIVDIYGMSKNGAINFLNRQYSLPIETATQIMNRYYDKILEDGDSEIAKKILKQVDQYNKPIKDKTTIENKGYFKEAWHTLVKIGTKDSTVHCPKCGSTSLSYQNKRLSLGRAIAGDAIAGAPGAVMGALSSKKGYAVCLNCGKKWKL</sequence>
<dbReference type="AlphaFoldDB" id="A0A7G5N1B4"/>
<evidence type="ECO:0000259" key="1">
    <source>
        <dbReference type="Pfam" id="PF13240"/>
    </source>
</evidence>
<name>A0A7G5N1B4_9FIRM</name>
<reference evidence="2 3" key="1">
    <citation type="submission" date="2019-04" db="EMBL/GenBank/DDBJ databases">
        <authorList>
            <person name="Schori C."/>
            <person name="Ahrens C."/>
        </authorList>
    </citation>
    <scope>NUCLEOTIDE SEQUENCE [LARGE SCALE GENOMIC DNA]</scope>
    <source>
        <strain evidence="2 3">DSM 2950</strain>
    </source>
</reference>
<dbReference type="GeneID" id="75056097"/>
<feature type="domain" description="Zinc-ribbon" evidence="1">
    <location>
        <begin position="4"/>
        <end position="25"/>
    </location>
</feature>